<name>A0A1Y5F8Y1_9BACT</name>
<dbReference type="Proteomes" id="UP000196531">
    <property type="component" value="Unassembled WGS sequence"/>
</dbReference>
<keyword evidence="1" id="KW-0732">Signal</keyword>
<protein>
    <submittedName>
        <fullName evidence="2">Uncharacterized protein</fullName>
    </submittedName>
</protein>
<reference evidence="3" key="1">
    <citation type="journal article" date="2017" name="Proc. Natl. Acad. Sci. U.S.A.">
        <title>Simulation of Deepwater Horizon oil plume reveals substrate specialization within a complex community of hydrocarbon-degraders.</title>
        <authorList>
            <person name="Hu P."/>
            <person name="Dubinsky E.A."/>
            <person name="Probst A.J."/>
            <person name="Wang J."/>
            <person name="Sieber C.M.K."/>
            <person name="Tom L.M."/>
            <person name="Gardinali P."/>
            <person name="Banfield J.F."/>
            <person name="Atlas R.M."/>
            <person name="Andersen G.L."/>
        </authorList>
    </citation>
    <scope>NUCLEOTIDE SEQUENCE [LARGE SCALE GENOMIC DNA]</scope>
</reference>
<gene>
    <name evidence="2" type="ORF">A9Q84_13035</name>
</gene>
<accession>A0A1Y5F8Y1</accession>
<feature type="chain" id="PRO_5012396048" evidence="1">
    <location>
        <begin position="20"/>
        <end position="239"/>
    </location>
</feature>
<feature type="signal peptide" evidence="1">
    <location>
        <begin position="1"/>
        <end position="19"/>
    </location>
</feature>
<proteinExistence type="predicted"/>
<evidence type="ECO:0000313" key="3">
    <source>
        <dbReference type="Proteomes" id="UP000196531"/>
    </source>
</evidence>
<organism evidence="2 3">
    <name type="scientific">Halobacteriovorax marinus</name>
    <dbReference type="NCBI Taxonomy" id="97084"/>
    <lineage>
        <taxon>Bacteria</taxon>
        <taxon>Pseudomonadati</taxon>
        <taxon>Bdellovibrionota</taxon>
        <taxon>Bacteriovoracia</taxon>
        <taxon>Bacteriovoracales</taxon>
        <taxon>Halobacteriovoraceae</taxon>
        <taxon>Halobacteriovorax</taxon>
    </lineage>
</organism>
<evidence type="ECO:0000256" key="1">
    <source>
        <dbReference type="SAM" id="SignalP"/>
    </source>
</evidence>
<dbReference type="EMBL" id="MAAO01000006">
    <property type="protein sequence ID" value="OUR97244.1"/>
    <property type="molecule type" value="Genomic_DNA"/>
</dbReference>
<dbReference type="AlphaFoldDB" id="A0A1Y5F8Y1"/>
<evidence type="ECO:0000313" key="2">
    <source>
        <dbReference type="EMBL" id="OUR97244.1"/>
    </source>
</evidence>
<comment type="caution">
    <text evidence="2">The sequence shown here is derived from an EMBL/GenBank/DDBJ whole genome shotgun (WGS) entry which is preliminary data.</text>
</comment>
<sequence length="239" mass="26510">MKKYLIPLIFSALFSNVQALDLGDNDLLNLPLCSDALVRLYPAKLACIEDHRPTSSFDIPELGIDFGDLYRIVLGSESSGGRIVVIGGDGTRTMTNNFPSSIDLECSAKIIVDGAKSLSFLLEQNFTLDTNHFDKTLAARDWKKYVIEGNSFYTTQRYAVPTIPRLDLTDYKVSLEHLKATKNSGAKNILSVCKNNACALVEQPASKPNFTVRLKTKKNVSRNFSFDQTIQVSCHGSEY</sequence>